<dbReference type="STRING" id="1336337.A0A3N4J4X0"/>
<proteinExistence type="predicted"/>
<feature type="non-terminal residue" evidence="5">
    <location>
        <position position="126"/>
    </location>
</feature>
<dbReference type="SMART" id="SM00257">
    <property type="entry name" value="LysM"/>
    <property type="match status" value="2"/>
</dbReference>
<feature type="non-terminal residue" evidence="5">
    <location>
        <position position="1"/>
    </location>
</feature>
<evidence type="ECO:0000313" key="6">
    <source>
        <dbReference type="Proteomes" id="UP000276215"/>
    </source>
</evidence>
<feature type="domain" description="LysM" evidence="4">
    <location>
        <begin position="14"/>
        <end position="60"/>
    </location>
</feature>
<evidence type="ECO:0000256" key="1">
    <source>
        <dbReference type="ARBA" id="ARBA00022669"/>
    </source>
</evidence>
<dbReference type="Gene3D" id="3.10.350.10">
    <property type="entry name" value="LysM domain"/>
    <property type="match status" value="2"/>
</dbReference>
<dbReference type="OrthoDB" id="5985073at2759"/>
<evidence type="ECO:0000256" key="2">
    <source>
        <dbReference type="ARBA" id="ARBA00022729"/>
    </source>
</evidence>
<dbReference type="PANTHER" id="PTHR34997">
    <property type="entry name" value="AM15"/>
    <property type="match status" value="1"/>
</dbReference>
<gene>
    <name evidence="5" type="ORF">L873DRAFT_1581791</name>
</gene>
<dbReference type="SUPFAM" id="SSF54106">
    <property type="entry name" value="LysM domain"/>
    <property type="match status" value="2"/>
</dbReference>
<dbReference type="CDD" id="cd00118">
    <property type="entry name" value="LysM"/>
    <property type="match status" value="2"/>
</dbReference>
<accession>A0A3N4J4X0</accession>
<keyword evidence="1" id="KW-0147">Chitin-binding</keyword>
<evidence type="ECO:0000259" key="4">
    <source>
        <dbReference type="PROSITE" id="PS51782"/>
    </source>
</evidence>
<dbReference type="InterPro" id="IPR018392">
    <property type="entry name" value="LysM"/>
</dbReference>
<dbReference type="EMBL" id="ML120454">
    <property type="protein sequence ID" value="RPA93363.1"/>
    <property type="molecule type" value="Genomic_DNA"/>
</dbReference>
<dbReference type="InterPro" id="IPR052210">
    <property type="entry name" value="LysM1-like"/>
</dbReference>
<evidence type="ECO:0000313" key="5">
    <source>
        <dbReference type="EMBL" id="RPA93363.1"/>
    </source>
</evidence>
<dbReference type="AlphaFoldDB" id="A0A3N4J4X0"/>
<reference evidence="5 6" key="1">
    <citation type="journal article" date="2018" name="Nat. Ecol. Evol.">
        <title>Pezizomycetes genomes reveal the molecular basis of ectomycorrhizal truffle lifestyle.</title>
        <authorList>
            <person name="Murat C."/>
            <person name="Payen T."/>
            <person name="Noel B."/>
            <person name="Kuo A."/>
            <person name="Morin E."/>
            <person name="Chen J."/>
            <person name="Kohler A."/>
            <person name="Krizsan K."/>
            <person name="Balestrini R."/>
            <person name="Da Silva C."/>
            <person name="Montanini B."/>
            <person name="Hainaut M."/>
            <person name="Levati E."/>
            <person name="Barry K.W."/>
            <person name="Belfiori B."/>
            <person name="Cichocki N."/>
            <person name="Clum A."/>
            <person name="Dockter R.B."/>
            <person name="Fauchery L."/>
            <person name="Guy J."/>
            <person name="Iotti M."/>
            <person name="Le Tacon F."/>
            <person name="Lindquist E.A."/>
            <person name="Lipzen A."/>
            <person name="Malagnac F."/>
            <person name="Mello A."/>
            <person name="Molinier V."/>
            <person name="Miyauchi S."/>
            <person name="Poulain J."/>
            <person name="Riccioni C."/>
            <person name="Rubini A."/>
            <person name="Sitrit Y."/>
            <person name="Splivallo R."/>
            <person name="Traeger S."/>
            <person name="Wang M."/>
            <person name="Zifcakova L."/>
            <person name="Wipf D."/>
            <person name="Zambonelli A."/>
            <person name="Paolocci F."/>
            <person name="Nowrousian M."/>
            <person name="Ottonello S."/>
            <person name="Baldrian P."/>
            <person name="Spatafora J.W."/>
            <person name="Henrissat B."/>
            <person name="Nagy L.G."/>
            <person name="Aury J.M."/>
            <person name="Wincker P."/>
            <person name="Grigoriev I.V."/>
            <person name="Bonfante P."/>
            <person name="Martin F.M."/>
        </authorList>
    </citation>
    <scope>NUCLEOTIDE SEQUENCE [LARGE SCALE GENOMIC DNA]</scope>
    <source>
        <strain evidence="5 6">120613-1</strain>
    </source>
</reference>
<dbReference type="Pfam" id="PF01476">
    <property type="entry name" value="LysM"/>
    <property type="match status" value="2"/>
</dbReference>
<feature type="domain" description="LysM" evidence="4">
    <location>
        <begin position="79"/>
        <end position="125"/>
    </location>
</feature>
<dbReference type="PROSITE" id="PS51782">
    <property type="entry name" value="LYSM"/>
    <property type="match status" value="2"/>
</dbReference>
<evidence type="ECO:0000256" key="3">
    <source>
        <dbReference type="ARBA" id="ARBA00023026"/>
    </source>
</evidence>
<keyword evidence="3" id="KW-0843">Virulence</keyword>
<keyword evidence="6" id="KW-1185">Reference proteome</keyword>
<dbReference type="InterPro" id="IPR036779">
    <property type="entry name" value="LysM_dom_sf"/>
</dbReference>
<dbReference type="GO" id="GO:0008061">
    <property type="term" value="F:chitin binding"/>
    <property type="evidence" value="ECO:0007669"/>
    <property type="project" value="UniProtKB-KW"/>
</dbReference>
<sequence length="126" mass="12863">PGPVQAGQPSNCNKWTLVNSGDTCYSIATANGISLSTFLAWNPAAGSDCSGLWSGYYACTGTGPTPSPTQGGSPSRCNKWYLVASGDTCAGIASSQGISLANFYAWNPAVGSTCASLWLGYYVCVG</sequence>
<name>A0A3N4J4X0_9PEZI</name>
<dbReference type="PANTHER" id="PTHR34997:SF2">
    <property type="entry name" value="LYSM DOMAIN-CONTAINING PROTEIN-RELATED"/>
    <property type="match status" value="1"/>
</dbReference>
<dbReference type="Proteomes" id="UP000276215">
    <property type="component" value="Unassembled WGS sequence"/>
</dbReference>
<keyword evidence="2" id="KW-0732">Signal</keyword>
<protein>
    <recommendedName>
        <fullName evidence="4">LysM domain-containing protein</fullName>
    </recommendedName>
</protein>
<organism evidence="5 6">
    <name type="scientific">Choiromyces venosus 120613-1</name>
    <dbReference type="NCBI Taxonomy" id="1336337"/>
    <lineage>
        <taxon>Eukaryota</taxon>
        <taxon>Fungi</taxon>
        <taxon>Dikarya</taxon>
        <taxon>Ascomycota</taxon>
        <taxon>Pezizomycotina</taxon>
        <taxon>Pezizomycetes</taxon>
        <taxon>Pezizales</taxon>
        <taxon>Tuberaceae</taxon>
        <taxon>Choiromyces</taxon>
    </lineage>
</organism>